<dbReference type="Proteomes" id="UP001516400">
    <property type="component" value="Unassembled WGS sequence"/>
</dbReference>
<keyword evidence="1 4" id="KW-0479">Metal-binding</keyword>
<dbReference type="Gene3D" id="3.30.40.10">
    <property type="entry name" value="Zinc/RING finger domain, C3HC4 (zinc finger)"/>
    <property type="match status" value="1"/>
</dbReference>
<evidence type="ECO:0000259" key="5">
    <source>
        <dbReference type="PROSITE" id="PS50145"/>
    </source>
</evidence>
<evidence type="ECO:0000256" key="1">
    <source>
        <dbReference type="ARBA" id="ARBA00022723"/>
    </source>
</evidence>
<name>A0ABD2MK53_9CUCU</name>
<dbReference type="AlphaFoldDB" id="A0ABD2MK53"/>
<dbReference type="InterPro" id="IPR001293">
    <property type="entry name" value="Znf_TRAF"/>
</dbReference>
<keyword evidence="3 4" id="KW-0862">Zinc</keyword>
<evidence type="ECO:0000256" key="3">
    <source>
        <dbReference type="ARBA" id="ARBA00022833"/>
    </source>
</evidence>
<dbReference type="EMBL" id="JABFTP020000001">
    <property type="protein sequence ID" value="KAL3266702.1"/>
    <property type="molecule type" value="Genomic_DNA"/>
</dbReference>
<gene>
    <name evidence="6" type="ORF">HHI36_010864</name>
</gene>
<dbReference type="SUPFAM" id="SSF49599">
    <property type="entry name" value="TRAF domain-like"/>
    <property type="match status" value="1"/>
</dbReference>
<reference evidence="6 7" key="1">
    <citation type="journal article" date="2021" name="BMC Biol.">
        <title>Horizontally acquired antibacterial genes associated with adaptive radiation of ladybird beetles.</title>
        <authorList>
            <person name="Li H.S."/>
            <person name="Tang X.F."/>
            <person name="Huang Y.H."/>
            <person name="Xu Z.Y."/>
            <person name="Chen M.L."/>
            <person name="Du X.Y."/>
            <person name="Qiu B.Y."/>
            <person name="Chen P.T."/>
            <person name="Zhang W."/>
            <person name="Slipinski A."/>
            <person name="Escalona H.E."/>
            <person name="Waterhouse R.M."/>
            <person name="Zwick A."/>
            <person name="Pang H."/>
        </authorList>
    </citation>
    <scope>NUCLEOTIDE SEQUENCE [LARGE SCALE GENOMIC DNA]</scope>
    <source>
        <strain evidence="6">SYSU2018</strain>
    </source>
</reference>
<proteinExistence type="predicted"/>
<evidence type="ECO:0000256" key="2">
    <source>
        <dbReference type="ARBA" id="ARBA00022771"/>
    </source>
</evidence>
<protein>
    <recommendedName>
        <fullName evidence="5">TRAF-type domain-containing protein</fullName>
    </recommendedName>
</protein>
<evidence type="ECO:0000256" key="4">
    <source>
        <dbReference type="PROSITE-ProRule" id="PRU00207"/>
    </source>
</evidence>
<dbReference type="GO" id="GO:0008270">
    <property type="term" value="F:zinc ion binding"/>
    <property type="evidence" value="ECO:0007669"/>
    <property type="project" value="UniProtKB-KW"/>
</dbReference>
<sequence length="308" mass="35427">MSSNIGINSNSRLFVCYFCNREIKGETELGHTAVCGSVLIPCPNKCGVYTPRSDVASHCQKCPNKMTKRKNLMQSSLNSSTISIPDANSNNSQWSTSVPKTDIAIVGELKSLQNRCSIVEQYLNNLSIFNKNKTFVDSKEVDRLIIQMRILEEWRDIVNLKLENIRQQITQQELIKSETKDNWSKLRQYLLVFEKFKIDVSNIKETISREQNLNKQQYAEWNQKLTSLKQNMDEQTSLLMSLLKANEANISKIMNSISEMQKPLEELSSKFIALNFDVKALTRISTDAVERLEMQQRDFDAIKKNLIK</sequence>
<comment type="caution">
    <text evidence="6">The sequence shown here is derived from an EMBL/GenBank/DDBJ whole genome shotgun (WGS) entry which is preliminary data.</text>
</comment>
<dbReference type="PROSITE" id="PS50145">
    <property type="entry name" value="ZF_TRAF"/>
    <property type="match status" value="1"/>
</dbReference>
<evidence type="ECO:0000313" key="6">
    <source>
        <dbReference type="EMBL" id="KAL3266702.1"/>
    </source>
</evidence>
<feature type="domain" description="TRAF-type" evidence="5">
    <location>
        <begin position="31"/>
        <end position="65"/>
    </location>
</feature>
<organism evidence="6 7">
    <name type="scientific">Cryptolaemus montrouzieri</name>
    <dbReference type="NCBI Taxonomy" id="559131"/>
    <lineage>
        <taxon>Eukaryota</taxon>
        <taxon>Metazoa</taxon>
        <taxon>Ecdysozoa</taxon>
        <taxon>Arthropoda</taxon>
        <taxon>Hexapoda</taxon>
        <taxon>Insecta</taxon>
        <taxon>Pterygota</taxon>
        <taxon>Neoptera</taxon>
        <taxon>Endopterygota</taxon>
        <taxon>Coleoptera</taxon>
        <taxon>Polyphaga</taxon>
        <taxon>Cucujiformia</taxon>
        <taxon>Coccinelloidea</taxon>
        <taxon>Coccinellidae</taxon>
        <taxon>Scymninae</taxon>
        <taxon>Scymnini</taxon>
        <taxon>Cryptolaemus</taxon>
    </lineage>
</organism>
<keyword evidence="2 4" id="KW-0863">Zinc-finger</keyword>
<evidence type="ECO:0000313" key="7">
    <source>
        <dbReference type="Proteomes" id="UP001516400"/>
    </source>
</evidence>
<feature type="zinc finger region" description="TRAF-type" evidence="4">
    <location>
        <begin position="31"/>
        <end position="65"/>
    </location>
</feature>
<accession>A0ABD2MK53</accession>
<dbReference type="InterPro" id="IPR013083">
    <property type="entry name" value="Znf_RING/FYVE/PHD"/>
</dbReference>
<keyword evidence="7" id="KW-1185">Reference proteome</keyword>